<evidence type="ECO:0000256" key="2">
    <source>
        <dbReference type="SAM" id="MobiDB-lite"/>
    </source>
</evidence>
<dbReference type="InterPro" id="IPR043719">
    <property type="entry name" value="DUF5660"/>
</dbReference>
<comment type="caution">
    <text evidence="4">The sequence shown here is derived from an EMBL/GenBank/DDBJ whole genome shotgun (WGS) entry which is preliminary data.</text>
</comment>
<dbReference type="EMBL" id="MFAQ01000004">
    <property type="protein sequence ID" value="OGD83991.1"/>
    <property type="molecule type" value="Genomic_DNA"/>
</dbReference>
<keyword evidence="1" id="KW-0175">Coiled coil</keyword>
<proteinExistence type="predicted"/>
<dbReference type="AlphaFoldDB" id="A0A1F5FWJ9"/>
<dbReference type="Proteomes" id="UP000179237">
    <property type="component" value="Unassembled WGS sequence"/>
</dbReference>
<feature type="coiled-coil region" evidence="1">
    <location>
        <begin position="82"/>
        <end position="109"/>
    </location>
</feature>
<feature type="domain" description="DUF5660" evidence="3">
    <location>
        <begin position="74"/>
        <end position="180"/>
    </location>
</feature>
<evidence type="ECO:0000256" key="1">
    <source>
        <dbReference type="SAM" id="Coils"/>
    </source>
</evidence>
<evidence type="ECO:0000313" key="4">
    <source>
        <dbReference type="EMBL" id="OGD83991.1"/>
    </source>
</evidence>
<evidence type="ECO:0000313" key="5">
    <source>
        <dbReference type="Proteomes" id="UP000179237"/>
    </source>
</evidence>
<feature type="compositionally biased region" description="Low complexity" evidence="2">
    <location>
        <begin position="28"/>
        <end position="41"/>
    </location>
</feature>
<feature type="compositionally biased region" description="Low complexity" evidence="2">
    <location>
        <begin position="1"/>
        <end position="11"/>
    </location>
</feature>
<feature type="region of interest" description="Disordered" evidence="2">
    <location>
        <begin position="1"/>
        <end position="46"/>
    </location>
</feature>
<feature type="compositionally biased region" description="Polar residues" evidence="2">
    <location>
        <begin position="12"/>
        <end position="27"/>
    </location>
</feature>
<organism evidence="4 5">
    <name type="scientific">Candidatus Collierbacteria bacterium RIFOXYD1_FULL_40_9</name>
    <dbReference type="NCBI Taxonomy" id="1817731"/>
    <lineage>
        <taxon>Bacteria</taxon>
        <taxon>Candidatus Collieribacteriota</taxon>
    </lineage>
</organism>
<gene>
    <name evidence="4" type="ORF">A2572_00480</name>
</gene>
<accession>A0A1F5FWJ9</accession>
<protein>
    <recommendedName>
        <fullName evidence="3">DUF5660 domain-containing protein</fullName>
    </recommendedName>
</protein>
<evidence type="ECO:0000259" key="3">
    <source>
        <dbReference type="Pfam" id="PF18904"/>
    </source>
</evidence>
<sequence>MGPNNNSNQNSKIQSFLESLRASRSGQPTNNNGPENRNSNPFKEFQAKKEIEQRRIELFHQARQQEFVKVYSAKDKEKEQKIENIRLQLKQLAVSLKILNKNIDRAIETVSPNPSIHEESFLDHIYKQIRLLQKSANSANTWLEVFASRSKKKGHYVSMAKSKGSSYTQSNERVIATSVG</sequence>
<dbReference type="Pfam" id="PF18904">
    <property type="entry name" value="DUF5660"/>
    <property type="match status" value="1"/>
</dbReference>
<reference evidence="4 5" key="1">
    <citation type="journal article" date="2016" name="Nat. Commun.">
        <title>Thousands of microbial genomes shed light on interconnected biogeochemical processes in an aquifer system.</title>
        <authorList>
            <person name="Anantharaman K."/>
            <person name="Brown C.T."/>
            <person name="Hug L.A."/>
            <person name="Sharon I."/>
            <person name="Castelle C.J."/>
            <person name="Probst A.J."/>
            <person name="Thomas B.C."/>
            <person name="Singh A."/>
            <person name="Wilkins M.J."/>
            <person name="Karaoz U."/>
            <person name="Brodie E.L."/>
            <person name="Williams K.H."/>
            <person name="Hubbard S.S."/>
            <person name="Banfield J.F."/>
        </authorList>
    </citation>
    <scope>NUCLEOTIDE SEQUENCE [LARGE SCALE GENOMIC DNA]</scope>
</reference>
<name>A0A1F5FWJ9_9BACT</name>